<dbReference type="EMBL" id="HBFR01027651">
    <property type="protein sequence ID" value="CAD8892780.1"/>
    <property type="molecule type" value="Transcribed_RNA"/>
</dbReference>
<protein>
    <submittedName>
        <fullName evidence="5">Uncharacterized protein</fullName>
    </submittedName>
</protein>
<reference evidence="5" key="1">
    <citation type="submission" date="2021-01" db="EMBL/GenBank/DDBJ databases">
        <authorList>
            <person name="Corre E."/>
            <person name="Pelletier E."/>
            <person name="Niang G."/>
            <person name="Scheremetjew M."/>
            <person name="Finn R."/>
            <person name="Kale V."/>
            <person name="Holt S."/>
            <person name="Cochrane G."/>
            <person name="Meng A."/>
            <person name="Brown T."/>
            <person name="Cohen L."/>
        </authorList>
    </citation>
    <scope>NUCLEOTIDE SEQUENCE</scope>
    <source>
        <strain evidence="5">308</strain>
    </source>
</reference>
<dbReference type="InterPro" id="IPR002110">
    <property type="entry name" value="Ankyrin_rpt"/>
</dbReference>
<feature type="repeat" description="ANK" evidence="3">
    <location>
        <begin position="424"/>
        <end position="458"/>
    </location>
</feature>
<accession>A0A7S1FVB5</accession>
<gene>
    <name evidence="5" type="ORF">CHYS00102_LOCUS19989</name>
</gene>
<dbReference type="PROSITE" id="PS50088">
    <property type="entry name" value="ANK_REPEAT"/>
    <property type="match status" value="2"/>
</dbReference>
<name>A0A7S1FVB5_9STRA</name>
<dbReference type="InterPro" id="IPR036770">
    <property type="entry name" value="Ankyrin_rpt-contain_sf"/>
</dbReference>
<dbReference type="SUPFAM" id="SSF48403">
    <property type="entry name" value="Ankyrin repeat"/>
    <property type="match status" value="1"/>
</dbReference>
<evidence type="ECO:0000256" key="4">
    <source>
        <dbReference type="SAM" id="MobiDB-lite"/>
    </source>
</evidence>
<evidence type="ECO:0000256" key="3">
    <source>
        <dbReference type="PROSITE-ProRule" id="PRU00023"/>
    </source>
</evidence>
<evidence type="ECO:0000256" key="1">
    <source>
        <dbReference type="ARBA" id="ARBA00022737"/>
    </source>
</evidence>
<keyword evidence="2 3" id="KW-0040">ANK repeat</keyword>
<dbReference type="SMART" id="SM00248">
    <property type="entry name" value="ANK"/>
    <property type="match status" value="7"/>
</dbReference>
<dbReference type="PANTHER" id="PTHR24198">
    <property type="entry name" value="ANKYRIN REPEAT AND PROTEIN KINASE DOMAIN-CONTAINING PROTEIN"/>
    <property type="match status" value="1"/>
</dbReference>
<sequence length="497" mass="56973">MKARKLAAGKTTNGHASPRFHPRPAWMEKNRSRKRIGEDHELSDESDDECLVLDVSDLNSDREDNSDDQISDLANLVMKVCGSKKSTDDDWNRILRYLHDNRKKSTASMKEKHGSYDHTLLHFVLRAVVSREFWEKRQEVVRIFLERYPDALEERDIAQYLPLHMVCASKDIDPDLLRLLISKAPEHIYARCNSKNDDFADVLDGYEDEFRSNPLHIACEWNPTVEVISAFTDNTEVRDELSYKCLTKEDGHLNLPLHIAVDKAADLHAIKFLVREWKRLGGKKHCFDYQNCNGYTPLHYACFHGVSLETFQFLVKKRRGTIWLVDNDGDLPINFVLSDKPSNNGSDKTTGERCLSSIATKAEKIKILLEAAEETDSANHMLNMRNKKGETPLHVACTFCESWIDTVQLLLDKGGNLCKARDNNGNTPLHLALYYGITPHIVYQLITKEGCSILLEENNEGKVPEDIAMLIQKPTPRQTRMIQFISEKTEEQRYAEI</sequence>
<dbReference type="PROSITE" id="PS50297">
    <property type="entry name" value="ANK_REP_REGION"/>
    <property type="match status" value="2"/>
</dbReference>
<dbReference type="AlphaFoldDB" id="A0A7S1FVB5"/>
<proteinExistence type="predicted"/>
<feature type="region of interest" description="Disordered" evidence="4">
    <location>
        <begin position="1"/>
        <end position="48"/>
    </location>
</feature>
<dbReference type="PANTHER" id="PTHR24198:SF165">
    <property type="entry name" value="ANKYRIN REPEAT-CONTAINING PROTEIN-RELATED"/>
    <property type="match status" value="1"/>
</dbReference>
<feature type="compositionally biased region" description="Basic and acidic residues" evidence="4">
    <location>
        <begin position="26"/>
        <end position="40"/>
    </location>
</feature>
<evidence type="ECO:0000313" key="5">
    <source>
        <dbReference type="EMBL" id="CAD8892780.1"/>
    </source>
</evidence>
<evidence type="ECO:0000256" key="2">
    <source>
        <dbReference type="ARBA" id="ARBA00023043"/>
    </source>
</evidence>
<feature type="repeat" description="ANK" evidence="3">
    <location>
        <begin position="388"/>
        <end position="422"/>
    </location>
</feature>
<dbReference type="Pfam" id="PF12796">
    <property type="entry name" value="Ank_2"/>
    <property type="match status" value="2"/>
</dbReference>
<organism evidence="5">
    <name type="scientific">Corethron hystrix</name>
    <dbReference type="NCBI Taxonomy" id="216773"/>
    <lineage>
        <taxon>Eukaryota</taxon>
        <taxon>Sar</taxon>
        <taxon>Stramenopiles</taxon>
        <taxon>Ochrophyta</taxon>
        <taxon>Bacillariophyta</taxon>
        <taxon>Coscinodiscophyceae</taxon>
        <taxon>Corethrophycidae</taxon>
        <taxon>Corethrales</taxon>
        <taxon>Corethraceae</taxon>
        <taxon>Corethron</taxon>
    </lineage>
</organism>
<keyword evidence="1" id="KW-0677">Repeat</keyword>
<dbReference type="Gene3D" id="1.25.40.20">
    <property type="entry name" value="Ankyrin repeat-containing domain"/>
    <property type="match status" value="2"/>
</dbReference>